<keyword evidence="2" id="KW-1185">Reference proteome</keyword>
<dbReference type="InterPro" id="IPR036444">
    <property type="entry name" value="PLipase_A2_dom_sf"/>
</dbReference>
<gene>
    <name evidence="1" type="ORF">SCLAV_p0498</name>
</gene>
<dbReference type="Proteomes" id="UP000002357">
    <property type="component" value="Plasmid pSCL4"/>
</dbReference>
<dbReference type="Gene3D" id="1.20.90.10">
    <property type="entry name" value="Phospholipase A2 domain"/>
    <property type="match status" value="1"/>
</dbReference>
<reference evidence="1 2" key="1">
    <citation type="journal article" date="2010" name="Genome Biol. Evol.">
        <title>The sequence of a 1.8-mb bacterial linear plasmid reveals a rich evolutionary reservoir of secondary metabolic pathways.</title>
        <authorList>
            <person name="Medema M.H."/>
            <person name="Trefzer A."/>
            <person name="Kovalchuk A."/>
            <person name="van den Berg M."/>
            <person name="Mueller U."/>
            <person name="Heijne W."/>
            <person name="Wu L."/>
            <person name="Alam M.T."/>
            <person name="Ronning C.M."/>
            <person name="Nierman W.C."/>
            <person name="Bovenberg R.A.L."/>
            <person name="Breitling R."/>
            <person name="Takano E."/>
        </authorList>
    </citation>
    <scope>NUCLEOTIDE SEQUENCE [LARGE SCALE GENOMIC DNA]</scope>
    <source>
        <strain evidence="2">ATCC 27064 / DSM 738 / JCM 4710 / NBRC 13307 / NCIMB 12785 / NRRL 3585 / VKM Ac-602</strain>
        <plasmid evidence="1">pSCL4</plasmid>
    </source>
</reference>
<evidence type="ECO:0000313" key="1">
    <source>
        <dbReference type="EMBL" id="EFG03988.2"/>
    </source>
</evidence>
<protein>
    <submittedName>
        <fullName evidence="1">Putative phospholipase</fullName>
    </submittedName>
</protein>
<dbReference type="SUPFAM" id="SSF48619">
    <property type="entry name" value="Phospholipase A2, PLA2"/>
    <property type="match status" value="1"/>
</dbReference>
<name>D5SJ95_STRCL</name>
<dbReference type="Pfam" id="PF09056">
    <property type="entry name" value="Phospholip_A2_3"/>
    <property type="match status" value="1"/>
</dbReference>
<dbReference type="GO" id="GO:0006644">
    <property type="term" value="P:phospholipid metabolic process"/>
    <property type="evidence" value="ECO:0007669"/>
    <property type="project" value="InterPro"/>
</dbReference>
<dbReference type="InterPro" id="IPR015141">
    <property type="entry name" value="PLipase_A2_prok/fun"/>
</dbReference>
<dbReference type="GO" id="GO:0004623">
    <property type="term" value="F:phospholipase A2 activity"/>
    <property type="evidence" value="ECO:0007669"/>
    <property type="project" value="InterPro"/>
</dbReference>
<accession>D5SJ95</accession>
<proteinExistence type="predicted"/>
<dbReference type="GO" id="GO:0050482">
    <property type="term" value="P:arachidonate secretion"/>
    <property type="evidence" value="ECO:0007669"/>
    <property type="project" value="InterPro"/>
</dbReference>
<keyword evidence="1" id="KW-0614">Plasmid</keyword>
<sequence length="572" mass="60579">MPRPAPAPVATLLRADQHRPRVRRDPRTRVLSGSTPVRRTVLPVITALSVSLLLPQQPASATTIDQPLANGELQQIGPGSYQTAERSFEIAETDVAAGAIGRRHSVVPDTGGVARPESAPSSRTDMGVFGPGWEAEFLGGTLNRKLVQQADAIVVTDLDAEESLRYTLRSSVDFPAGGGVRKYQTVEGDRFTETTRWDAAAGTLVSSAVETIGTDLVTTRPGDDTFTDTAGNPIPAADLQPTYTWKPVVPGGDPWRVTGVGSTANGTATVGYDTQGRVNAISEPASDDTPAQSLTIGYAGATTATGSTLGDFTGRAKEITVTTGTTVQTLARYAYDASGLLRTVTNPVESTDPQATYAYDTTGRVSSLASPTNGAWNLAFAAGSAAPAVSPVGPAGPDPQAPIEGEPGVSTLDGVAPPASDFVDGEISDPQAYPRQCSTAASWMWRQKTGCVAKVAHYGWRNPGWRTTPTGFKVMGIRYDKCTDSPDRPSGFNYEAACDMHDYGLGLIGNTYKGYRYYLDRNKKSAVDSVFYTTLRDKTCPAYASKTRCRATAWVYYQGVKPGNPRNGAVAT</sequence>
<organism evidence="1 2">
    <name type="scientific">Streptomyces clavuligerus</name>
    <dbReference type="NCBI Taxonomy" id="1901"/>
    <lineage>
        <taxon>Bacteria</taxon>
        <taxon>Bacillati</taxon>
        <taxon>Actinomycetota</taxon>
        <taxon>Actinomycetes</taxon>
        <taxon>Kitasatosporales</taxon>
        <taxon>Streptomycetaceae</taxon>
        <taxon>Streptomyces</taxon>
    </lineage>
</organism>
<dbReference type="AlphaFoldDB" id="D5SJ95"/>
<geneLocation type="plasmid" evidence="1 2">
    <name>pSCL4</name>
</geneLocation>
<dbReference type="EMBL" id="CM000914">
    <property type="protein sequence ID" value="EFG03988.2"/>
    <property type="molecule type" value="Genomic_DNA"/>
</dbReference>
<dbReference type="eggNOG" id="COG3209">
    <property type="taxonomic scope" value="Bacteria"/>
</dbReference>
<evidence type="ECO:0000313" key="2">
    <source>
        <dbReference type="Proteomes" id="UP000002357"/>
    </source>
</evidence>